<dbReference type="VEuPathDB" id="FungiDB:ASPTUDRAFT_185528"/>
<keyword evidence="1" id="KW-0812">Transmembrane</keyword>
<organism evidence="2 3">
    <name type="scientific">Aspergillus tubingensis (strain CBS 134.48)</name>
    <dbReference type="NCBI Taxonomy" id="767770"/>
    <lineage>
        <taxon>Eukaryota</taxon>
        <taxon>Fungi</taxon>
        <taxon>Dikarya</taxon>
        <taxon>Ascomycota</taxon>
        <taxon>Pezizomycotina</taxon>
        <taxon>Eurotiomycetes</taxon>
        <taxon>Eurotiomycetidae</taxon>
        <taxon>Eurotiales</taxon>
        <taxon>Aspergillaceae</taxon>
        <taxon>Aspergillus</taxon>
        <taxon>Aspergillus subgen. Circumdati</taxon>
    </lineage>
</organism>
<evidence type="ECO:0000256" key="1">
    <source>
        <dbReference type="SAM" id="Phobius"/>
    </source>
</evidence>
<dbReference type="Proteomes" id="UP000184304">
    <property type="component" value="Unassembled WGS sequence"/>
</dbReference>
<dbReference type="EMBL" id="KV878182">
    <property type="protein sequence ID" value="OJI87549.1"/>
    <property type="molecule type" value="Genomic_DNA"/>
</dbReference>
<keyword evidence="1" id="KW-1133">Transmembrane helix</keyword>
<accession>A0A1L9NE51</accession>
<keyword evidence="1" id="KW-0472">Membrane</keyword>
<protein>
    <submittedName>
        <fullName evidence="2">Uncharacterized protein</fullName>
    </submittedName>
</protein>
<proteinExistence type="predicted"/>
<evidence type="ECO:0000313" key="3">
    <source>
        <dbReference type="Proteomes" id="UP000184304"/>
    </source>
</evidence>
<name>A0A1L9NE51_ASPTC</name>
<sequence>MVDRQSGYPQLMFRFLFPSFHLQQPFSIILLSFRLGLSAALILLLSDCVLWSL</sequence>
<gene>
    <name evidence="2" type="ORF">ASPTUDRAFT_185528</name>
</gene>
<reference evidence="3" key="1">
    <citation type="journal article" date="2017" name="Genome Biol.">
        <title>Comparative genomics reveals high biological diversity and specific adaptations in the industrially and medically important fungal genus Aspergillus.</title>
        <authorList>
            <person name="de Vries R.P."/>
            <person name="Riley R."/>
            <person name="Wiebenga A."/>
            <person name="Aguilar-Osorio G."/>
            <person name="Amillis S."/>
            <person name="Uchima C.A."/>
            <person name="Anderluh G."/>
            <person name="Asadollahi M."/>
            <person name="Askin M."/>
            <person name="Barry K."/>
            <person name="Battaglia E."/>
            <person name="Bayram O."/>
            <person name="Benocci T."/>
            <person name="Braus-Stromeyer S.A."/>
            <person name="Caldana C."/>
            <person name="Canovas D."/>
            <person name="Cerqueira G.C."/>
            <person name="Chen F."/>
            <person name="Chen W."/>
            <person name="Choi C."/>
            <person name="Clum A."/>
            <person name="Dos Santos R.A."/>
            <person name="Damasio A.R."/>
            <person name="Diallinas G."/>
            <person name="Emri T."/>
            <person name="Fekete E."/>
            <person name="Flipphi M."/>
            <person name="Freyberg S."/>
            <person name="Gallo A."/>
            <person name="Gournas C."/>
            <person name="Habgood R."/>
            <person name="Hainaut M."/>
            <person name="Harispe M.L."/>
            <person name="Henrissat B."/>
            <person name="Hilden K.S."/>
            <person name="Hope R."/>
            <person name="Hossain A."/>
            <person name="Karabika E."/>
            <person name="Karaffa L."/>
            <person name="Karanyi Z."/>
            <person name="Krasevec N."/>
            <person name="Kuo A."/>
            <person name="Kusch H."/>
            <person name="LaButti K."/>
            <person name="Lagendijk E.L."/>
            <person name="Lapidus A."/>
            <person name="Levasseur A."/>
            <person name="Lindquist E."/>
            <person name="Lipzen A."/>
            <person name="Logrieco A.F."/>
            <person name="MacCabe A."/>
            <person name="Maekelae M.R."/>
            <person name="Malavazi I."/>
            <person name="Melin P."/>
            <person name="Meyer V."/>
            <person name="Mielnichuk N."/>
            <person name="Miskei M."/>
            <person name="Molnar A.P."/>
            <person name="Mule G."/>
            <person name="Ngan C.Y."/>
            <person name="Orejas M."/>
            <person name="Orosz E."/>
            <person name="Ouedraogo J.P."/>
            <person name="Overkamp K.M."/>
            <person name="Park H.-S."/>
            <person name="Perrone G."/>
            <person name="Piumi F."/>
            <person name="Punt P.J."/>
            <person name="Ram A.F."/>
            <person name="Ramon A."/>
            <person name="Rauscher S."/>
            <person name="Record E."/>
            <person name="Riano-Pachon D.M."/>
            <person name="Robert V."/>
            <person name="Roehrig J."/>
            <person name="Ruller R."/>
            <person name="Salamov A."/>
            <person name="Salih N.S."/>
            <person name="Samson R.A."/>
            <person name="Sandor E."/>
            <person name="Sanguinetti M."/>
            <person name="Schuetze T."/>
            <person name="Sepcic K."/>
            <person name="Shelest E."/>
            <person name="Sherlock G."/>
            <person name="Sophianopoulou V."/>
            <person name="Squina F.M."/>
            <person name="Sun H."/>
            <person name="Susca A."/>
            <person name="Todd R.B."/>
            <person name="Tsang A."/>
            <person name="Unkles S.E."/>
            <person name="van de Wiele N."/>
            <person name="van Rossen-Uffink D."/>
            <person name="Oliveira J.V."/>
            <person name="Vesth T.C."/>
            <person name="Visser J."/>
            <person name="Yu J.-H."/>
            <person name="Zhou M."/>
            <person name="Andersen M.R."/>
            <person name="Archer D.B."/>
            <person name="Baker S.E."/>
            <person name="Benoit I."/>
            <person name="Brakhage A.A."/>
            <person name="Braus G.H."/>
            <person name="Fischer R."/>
            <person name="Frisvad J.C."/>
            <person name="Goldman G.H."/>
            <person name="Houbraken J."/>
            <person name="Oakley B."/>
            <person name="Pocsi I."/>
            <person name="Scazzocchio C."/>
            <person name="Seiboth B."/>
            <person name="vanKuyk P.A."/>
            <person name="Wortman J."/>
            <person name="Dyer P.S."/>
            <person name="Grigoriev I.V."/>
        </authorList>
    </citation>
    <scope>NUCLEOTIDE SEQUENCE [LARGE SCALE GENOMIC DNA]</scope>
    <source>
        <strain evidence="3">CBS 134.48</strain>
    </source>
</reference>
<keyword evidence="3" id="KW-1185">Reference proteome</keyword>
<evidence type="ECO:0000313" key="2">
    <source>
        <dbReference type="EMBL" id="OJI87549.1"/>
    </source>
</evidence>
<feature type="transmembrane region" description="Helical" evidence="1">
    <location>
        <begin position="26"/>
        <end position="51"/>
    </location>
</feature>
<dbReference type="AlphaFoldDB" id="A0A1L9NE51"/>